<keyword evidence="2" id="KW-0863">Zinc-finger</keyword>
<keyword evidence="3" id="KW-0862">Zinc</keyword>
<evidence type="ECO:0000259" key="5">
    <source>
        <dbReference type="Pfam" id="PF04500"/>
    </source>
</evidence>
<feature type="region of interest" description="Disordered" evidence="4">
    <location>
        <begin position="126"/>
        <end position="187"/>
    </location>
</feature>
<evidence type="ECO:0000256" key="4">
    <source>
        <dbReference type="SAM" id="MobiDB-lite"/>
    </source>
</evidence>
<name>A0A8D8MBZ3_9HEMI</name>
<dbReference type="InterPro" id="IPR007588">
    <property type="entry name" value="Znf_FLYWCH"/>
</dbReference>
<proteinExistence type="predicted"/>
<feature type="compositionally biased region" description="Basic residues" evidence="4">
    <location>
        <begin position="144"/>
        <end position="155"/>
    </location>
</feature>
<accession>A0A8D8MBZ3</accession>
<dbReference type="EMBL" id="HBUF01049989">
    <property type="protein sequence ID" value="CAG6621347.1"/>
    <property type="molecule type" value="Transcribed_RNA"/>
</dbReference>
<keyword evidence="1" id="KW-0479">Metal-binding</keyword>
<feature type="domain" description="FLYWCH-type" evidence="5">
    <location>
        <begin position="3"/>
        <end position="62"/>
    </location>
</feature>
<dbReference type="Pfam" id="PF04500">
    <property type="entry name" value="FLYWCH"/>
    <property type="match status" value="1"/>
</dbReference>
<evidence type="ECO:0000256" key="3">
    <source>
        <dbReference type="ARBA" id="ARBA00022833"/>
    </source>
</evidence>
<dbReference type="GO" id="GO:0008270">
    <property type="term" value="F:zinc ion binding"/>
    <property type="evidence" value="ECO:0007669"/>
    <property type="project" value="UniProtKB-KW"/>
</dbReference>
<dbReference type="AlphaFoldDB" id="A0A8D8MBZ3"/>
<feature type="compositionally biased region" description="Basic and acidic residues" evidence="4">
    <location>
        <begin position="178"/>
        <end position="187"/>
    </location>
</feature>
<organism evidence="6">
    <name type="scientific">Cacopsylla melanoneura</name>
    <dbReference type="NCBI Taxonomy" id="428564"/>
    <lineage>
        <taxon>Eukaryota</taxon>
        <taxon>Metazoa</taxon>
        <taxon>Ecdysozoa</taxon>
        <taxon>Arthropoda</taxon>
        <taxon>Hexapoda</taxon>
        <taxon>Insecta</taxon>
        <taxon>Pterygota</taxon>
        <taxon>Neoptera</taxon>
        <taxon>Paraneoptera</taxon>
        <taxon>Hemiptera</taxon>
        <taxon>Sternorrhyncha</taxon>
        <taxon>Psylloidea</taxon>
        <taxon>Psyllidae</taxon>
        <taxon>Psyllinae</taxon>
        <taxon>Cacopsylla</taxon>
    </lineage>
</organism>
<reference evidence="6" key="1">
    <citation type="submission" date="2021-05" db="EMBL/GenBank/DDBJ databases">
        <authorList>
            <person name="Alioto T."/>
            <person name="Alioto T."/>
            <person name="Gomez Garrido J."/>
        </authorList>
    </citation>
    <scope>NUCLEOTIDE SEQUENCE</scope>
</reference>
<evidence type="ECO:0000313" key="6">
    <source>
        <dbReference type="EMBL" id="CAG6621347.1"/>
    </source>
</evidence>
<evidence type="ECO:0000256" key="2">
    <source>
        <dbReference type="ARBA" id="ARBA00022771"/>
    </source>
</evidence>
<evidence type="ECO:0000256" key="1">
    <source>
        <dbReference type="ARBA" id="ARBA00022723"/>
    </source>
</evidence>
<protein>
    <recommendedName>
        <fullName evidence="5">FLYWCH-type domain-containing protein</fullName>
    </recommendedName>
</protein>
<sequence length="224" mass="25904">MEFVVSARSRTLLLMGGFKFHYHKTLKDDAQRWACAKKDCKSFVKLAKDGETLLGKFHDHNHEKIEDKILARQSLSNFLKKKAVEDITTEPSELLSKELTDSDRGTLSKSDLRFIHNNIQRARFLIDPEIRKKKKSKTPDEKSKHVKRTKKKTKKPTSPDTSDETEKKPTTSNESNESNEKPLIKTEETVVYYNEQAGLAYPTYPSQTQHPINTFMDEYTLELI</sequence>
<dbReference type="Gene3D" id="2.20.25.240">
    <property type="match status" value="1"/>
</dbReference>